<dbReference type="Gene3D" id="3.40.50.1820">
    <property type="entry name" value="alpha/beta hydrolase"/>
    <property type="match status" value="1"/>
</dbReference>
<dbReference type="InterPro" id="IPR000073">
    <property type="entry name" value="AB_hydrolase_1"/>
</dbReference>
<evidence type="ECO:0000313" key="3">
    <source>
        <dbReference type="EMBL" id="GEM11990.1"/>
    </source>
</evidence>
<dbReference type="OrthoDB" id="6431331at2759"/>
<dbReference type="AlphaFoldDB" id="A0A511KNN6"/>
<sequence length="148" mass="16214">MSRPSQRSRPESVYSASGSSFVSSASAVPIHDGEAHPDRVLPEIYLIEQAFLDRLGNAEIQLDLFLDYRHNAEAYSSVHTYFKQPQPPLLAVWGAGDELFVPAGAEAFNEVLPDAKHVMIDGAGHFALENHSDEVIKHVREFLGGLSG</sequence>
<dbReference type="PANTHER" id="PTHR42977:SF3">
    <property type="entry name" value="AB HYDROLASE-1 DOMAIN-CONTAINING PROTEIN"/>
    <property type="match status" value="1"/>
</dbReference>
<proteinExistence type="predicted"/>
<comment type="caution">
    <text evidence="3">The sequence shown here is derived from an EMBL/GenBank/DDBJ whole genome shotgun (WGS) entry which is preliminary data.</text>
</comment>
<feature type="domain" description="AB hydrolase-1" evidence="2">
    <location>
        <begin position="74"/>
        <end position="131"/>
    </location>
</feature>
<keyword evidence="1 3" id="KW-0378">Hydrolase</keyword>
<reference evidence="3 4" key="1">
    <citation type="submission" date="2019-07" db="EMBL/GenBank/DDBJ databases">
        <title>Rhodotorula toruloides NBRC10032 genome sequencing.</title>
        <authorList>
            <person name="Shida Y."/>
            <person name="Takaku H."/>
            <person name="Ogasawara W."/>
            <person name="Mori K."/>
        </authorList>
    </citation>
    <scope>NUCLEOTIDE SEQUENCE [LARGE SCALE GENOMIC DNA]</scope>
    <source>
        <strain evidence="3 4">NBRC10032</strain>
    </source>
</reference>
<evidence type="ECO:0000313" key="4">
    <source>
        <dbReference type="Proteomes" id="UP000321518"/>
    </source>
</evidence>
<name>A0A511KNN6_RHOTO</name>
<dbReference type="PANTHER" id="PTHR42977">
    <property type="entry name" value="HYDROLASE-RELATED"/>
    <property type="match status" value="1"/>
</dbReference>
<gene>
    <name evidence="3" type="ORF">Rt10032_c18g6007</name>
</gene>
<dbReference type="InterPro" id="IPR051340">
    <property type="entry name" value="Haloalkane_dehalogenase"/>
</dbReference>
<dbReference type="EMBL" id="BJWK01000018">
    <property type="protein sequence ID" value="GEM11990.1"/>
    <property type="molecule type" value="Genomic_DNA"/>
</dbReference>
<organism evidence="3 4">
    <name type="scientific">Rhodotorula toruloides</name>
    <name type="common">Yeast</name>
    <name type="synonym">Rhodosporidium toruloides</name>
    <dbReference type="NCBI Taxonomy" id="5286"/>
    <lineage>
        <taxon>Eukaryota</taxon>
        <taxon>Fungi</taxon>
        <taxon>Dikarya</taxon>
        <taxon>Basidiomycota</taxon>
        <taxon>Pucciniomycotina</taxon>
        <taxon>Microbotryomycetes</taxon>
        <taxon>Sporidiobolales</taxon>
        <taxon>Sporidiobolaceae</taxon>
        <taxon>Rhodotorula</taxon>
    </lineage>
</organism>
<protein>
    <submittedName>
        <fullName evidence="3">Alpha/beta hydrolase fold protein</fullName>
    </submittedName>
</protein>
<accession>A0A511KNN6</accession>
<evidence type="ECO:0000259" key="2">
    <source>
        <dbReference type="Pfam" id="PF00561"/>
    </source>
</evidence>
<dbReference type="GO" id="GO:0004301">
    <property type="term" value="F:epoxide hydrolase activity"/>
    <property type="evidence" value="ECO:0007669"/>
    <property type="project" value="TreeGrafter"/>
</dbReference>
<evidence type="ECO:0000256" key="1">
    <source>
        <dbReference type="ARBA" id="ARBA00022801"/>
    </source>
</evidence>
<dbReference type="Pfam" id="PF00561">
    <property type="entry name" value="Abhydrolase_1"/>
    <property type="match status" value="1"/>
</dbReference>
<dbReference type="InterPro" id="IPR029058">
    <property type="entry name" value="AB_hydrolase_fold"/>
</dbReference>
<dbReference type="SUPFAM" id="SSF53474">
    <property type="entry name" value="alpha/beta-Hydrolases"/>
    <property type="match status" value="1"/>
</dbReference>
<dbReference type="Proteomes" id="UP000321518">
    <property type="component" value="Unassembled WGS sequence"/>
</dbReference>